<gene>
    <name evidence="2" type="ORF">VFH_I229200</name>
</gene>
<name>A0AAV0YJD1_VICFA</name>
<evidence type="ECO:0000313" key="3">
    <source>
        <dbReference type="Proteomes" id="UP001157006"/>
    </source>
</evidence>
<dbReference type="Pfam" id="PF26130">
    <property type="entry name" value="PB1-like"/>
    <property type="match status" value="1"/>
</dbReference>
<evidence type="ECO:0000259" key="1">
    <source>
        <dbReference type="Pfam" id="PF26130"/>
    </source>
</evidence>
<sequence length="119" mass="13825">MSNTTYVSRPSVNETVKLTIHHRGESIYHLVKLYVGTIVSEMKWDLDVDLMSFMDLESMITSEGYGHIKCLWYWIHALSFTRGLRPLNNDQDILTFNEDVKGYNVIDVYVENPIEIPVL</sequence>
<dbReference type="Proteomes" id="UP001157006">
    <property type="component" value="Chromosome 1L"/>
</dbReference>
<protein>
    <recommendedName>
        <fullName evidence="1">PB1-like domain-containing protein</fullName>
    </recommendedName>
</protein>
<dbReference type="AlphaFoldDB" id="A0AAV0YJD1"/>
<dbReference type="InterPro" id="IPR058594">
    <property type="entry name" value="PB1-like_dom_pln"/>
</dbReference>
<reference evidence="2 3" key="1">
    <citation type="submission" date="2023-01" db="EMBL/GenBank/DDBJ databases">
        <authorList>
            <person name="Kreplak J."/>
        </authorList>
    </citation>
    <scope>NUCLEOTIDE SEQUENCE [LARGE SCALE GENOMIC DNA]</scope>
</reference>
<accession>A0AAV0YJD1</accession>
<keyword evidence="3" id="KW-1185">Reference proteome</keyword>
<evidence type="ECO:0000313" key="2">
    <source>
        <dbReference type="EMBL" id="CAI8585914.1"/>
    </source>
</evidence>
<feature type="domain" description="PB1-like" evidence="1">
    <location>
        <begin position="14"/>
        <end position="111"/>
    </location>
</feature>
<proteinExistence type="predicted"/>
<organism evidence="2 3">
    <name type="scientific">Vicia faba</name>
    <name type="common">Broad bean</name>
    <name type="synonym">Faba vulgaris</name>
    <dbReference type="NCBI Taxonomy" id="3906"/>
    <lineage>
        <taxon>Eukaryota</taxon>
        <taxon>Viridiplantae</taxon>
        <taxon>Streptophyta</taxon>
        <taxon>Embryophyta</taxon>
        <taxon>Tracheophyta</taxon>
        <taxon>Spermatophyta</taxon>
        <taxon>Magnoliopsida</taxon>
        <taxon>eudicotyledons</taxon>
        <taxon>Gunneridae</taxon>
        <taxon>Pentapetalae</taxon>
        <taxon>rosids</taxon>
        <taxon>fabids</taxon>
        <taxon>Fabales</taxon>
        <taxon>Fabaceae</taxon>
        <taxon>Papilionoideae</taxon>
        <taxon>50 kb inversion clade</taxon>
        <taxon>NPAAA clade</taxon>
        <taxon>Hologalegina</taxon>
        <taxon>IRL clade</taxon>
        <taxon>Fabeae</taxon>
        <taxon>Vicia</taxon>
    </lineage>
</organism>
<dbReference type="EMBL" id="OX451736">
    <property type="protein sequence ID" value="CAI8585914.1"/>
    <property type="molecule type" value="Genomic_DNA"/>
</dbReference>